<evidence type="ECO:0000256" key="2">
    <source>
        <dbReference type="ARBA" id="ARBA00006375"/>
    </source>
</evidence>
<name>A0A921QCQ5_SORBI</name>
<evidence type="ECO:0000259" key="11">
    <source>
        <dbReference type="PROSITE" id="PS50222"/>
    </source>
</evidence>
<keyword evidence="4 9" id="KW-0812">Transmembrane</keyword>
<dbReference type="PROSITE" id="PS00018">
    <property type="entry name" value="EF_HAND_1"/>
    <property type="match status" value="1"/>
</dbReference>
<evidence type="ECO:0000256" key="5">
    <source>
        <dbReference type="ARBA" id="ARBA00022737"/>
    </source>
</evidence>
<dbReference type="SUPFAM" id="SSF47473">
    <property type="entry name" value="EF-hand"/>
    <property type="match status" value="1"/>
</dbReference>
<dbReference type="FunFam" id="1.50.40.10:FF:000041">
    <property type="entry name" value="Mitochondrial substrate carrier family protein"/>
    <property type="match status" value="1"/>
</dbReference>
<evidence type="ECO:0000256" key="7">
    <source>
        <dbReference type="ARBA" id="ARBA00022989"/>
    </source>
</evidence>
<protein>
    <recommendedName>
        <fullName evidence="11">EF-hand domain-containing protein</fullName>
    </recommendedName>
</protein>
<dbReference type="GO" id="GO:0005743">
    <property type="term" value="C:mitochondrial inner membrane"/>
    <property type="evidence" value="ECO:0007669"/>
    <property type="project" value="UniProtKB-SubCell"/>
</dbReference>
<dbReference type="GO" id="GO:0005509">
    <property type="term" value="F:calcium ion binding"/>
    <property type="evidence" value="ECO:0007669"/>
    <property type="project" value="InterPro"/>
</dbReference>
<dbReference type="OrthoDB" id="276989at2759"/>
<evidence type="ECO:0000256" key="1">
    <source>
        <dbReference type="ARBA" id="ARBA00004448"/>
    </source>
</evidence>
<dbReference type="PROSITE" id="PS50222">
    <property type="entry name" value="EF_HAND_2"/>
    <property type="match status" value="1"/>
</dbReference>
<keyword evidence="3" id="KW-0813">Transport</keyword>
<feature type="region of interest" description="Disordered" evidence="10">
    <location>
        <begin position="184"/>
        <end position="211"/>
    </location>
</feature>
<keyword evidence="8 9" id="KW-0472">Membrane</keyword>
<dbReference type="EMBL" id="CM027687">
    <property type="protein sequence ID" value="KAG0519619.1"/>
    <property type="molecule type" value="Genomic_DNA"/>
</dbReference>
<evidence type="ECO:0000256" key="4">
    <source>
        <dbReference type="ARBA" id="ARBA00022692"/>
    </source>
</evidence>
<keyword evidence="5" id="KW-0677">Repeat</keyword>
<gene>
    <name evidence="12" type="ORF">BDA96_08G002300</name>
</gene>
<dbReference type="Pfam" id="PF00153">
    <property type="entry name" value="Mito_carr"/>
    <property type="match status" value="3"/>
</dbReference>
<organism evidence="12 13">
    <name type="scientific">Sorghum bicolor</name>
    <name type="common">Sorghum</name>
    <name type="synonym">Sorghum vulgare</name>
    <dbReference type="NCBI Taxonomy" id="4558"/>
    <lineage>
        <taxon>Eukaryota</taxon>
        <taxon>Viridiplantae</taxon>
        <taxon>Streptophyta</taxon>
        <taxon>Embryophyta</taxon>
        <taxon>Tracheophyta</taxon>
        <taxon>Spermatophyta</taxon>
        <taxon>Magnoliopsida</taxon>
        <taxon>Liliopsida</taxon>
        <taxon>Poales</taxon>
        <taxon>Poaceae</taxon>
        <taxon>PACMAD clade</taxon>
        <taxon>Panicoideae</taxon>
        <taxon>Andropogonodae</taxon>
        <taxon>Andropogoneae</taxon>
        <taxon>Sorghinae</taxon>
        <taxon>Sorghum</taxon>
    </lineage>
</organism>
<feature type="repeat" description="Solcar" evidence="9">
    <location>
        <begin position="635"/>
        <end position="720"/>
    </location>
</feature>
<dbReference type="Gene3D" id="1.50.40.10">
    <property type="entry name" value="Mitochondrial carrier domain"/>
    <property type="match status" value="1"/>
</dbReference>
<dbReference type="OMA" id="IIIHIPG"/>
<dbReference type="PROSITE" id="PS50920">
    <property type="entry name" value="SOLCAR"/>
    <property type="match status" value="3"/>
</dbReference>
<dbReference type="GO" id="GO:0055085">
    <property type="term" value="P:transmembrane transport"/>
    <property type="evidence" value="ECO:0007669"/>
    <property type="project" value="InterPro"/>
</dbReference>
<proteinExistence type="inferred from homology"/>
<dbReference type="PANTHER" id="PTHR45667">
    <property type="entry name" value="S-ADENOSYLMETHIONINE MITOCHONDRIAL CARRIER PROTEIN"/>
    <property type="match status" value="1"/>
</dbReference>
<dbReference type="AlphaFoldDB" id="A0A921QCQ5"/>
<dbReference type="InterPro" id="IPR018108">
    <property type="entry name" value="MCP_transmembrane"/>
</dbReference>
<feature type="repeat" description="Solcar" evidence="9">
    <location>
        <begin position="544"/>
        <end position="626"/>
    </location>
</feature>
<evidence type="ECO:0000313" key="12">
    <source>
        <dbReference type="EMBL" id="KAG0519619.1"/>
    </source>
</evidence>
<comment type="similarity">
    <text evidence="2">Belongs to the mitochondrial carrier (TC 2.A.29) family.</text>
</comment>
<feature type="domain" description="EF-hand" evidence="11">
    <location>
        <begin position="290"/>
        <end position="325"/>
    </location>
</feature>
<dbReference type="SUPFAM" id="SSF103506">
    <property type="entry name" value="Mitochondrial carrier"/>
    <property type="match status" value="1"/>
</dbReference>
<dbReference type="InterPro" id="IPR023395">
    <property type="entry name" value="MCP_dom_sf"/>
</dbReference>
<feature type="repeat" description="Solcar" evidence="9">
    <location>
        <begin position="455"/>
        <end position="535"/>
    </location>
</feature>
<evidence type="ECO:0000256" key="9">
    <source>
        <dbReference type="PROSITE-ProRule" id="PRU00282"/>
    </source>
</evidence>
<keyword evidence="6" id="KW-0106">Calcium</keyword>
<dbReference type="KEGG" id="sbi:8072898"/>
<dbReference type="InterPro" id="IPR002048">
    <property type="entry name" value="EF_hand_dom"/>
</dbReference>
<dbReference type="FunFam" id="1.10.238.10:FF:000196">
    <property type="entry name" value="Mitochondrial substrate carrier family protein"/>
    <property type="match status" value="1"/>
</dbReference>
<evidence type="ECO:0000256" key="10">
    <source>
        <dbReference type="SAM" id="MobiDB-lite"/>
    </source>
</evidence>
<evidence type="ECO:0000256" key="6">
    <source>
        <dbReference type="ARBA" id="ARBA00022837"/>
    </source>
</evidence>
<evidence type="ECO:0000256" key="3">
    <source>
        <dbReference type="ARBA" id="ARBA00022448"/>
    </source>
</evidence>
<evidence type="ECO:0000313" key="13">
    <source>
        <dbReference type="Proteomes" id="UP000807115"/>
    </source>
</evidence>
<dbReference type="PRINTS" id="PR00926">
    <property type="entry name" value="MITOCARRIER"/>
</dbReference>
<evidence type="ECO:0000256" key="8">
    <source>
        <dbReference type="ARBA" id="ARBA00023136"/>
    </source>
</evidence>
<reference evidence="12" key="2">
    <citation type="submission" date="2020-10" db="EMBL/GenBank/DDBJ databases">
        <authorList>
            <person name="Cooper E.A."/>
            <person name="Brenton Z.W."/>
            <person name="Flinn B.S."/>
            <person name="Jenkins J."/>
            <person name="Shu S."/>
            <person name="Flowers D."/>
            <person name="Luo F."/>
            <person name="Wang Y."/>
            <person name="Xia P."/>
            <person name="Barry K."/>
            <person name="Daum C."/>
            <person name="Lipzen A."/>
            <person name="Yoshinaga Y."/>
            <person name="Schmutz J."/>
            <person name="Saski C."/>
            <person name="Vermerris W."/>
            <person name="Kresovich S."/>
        </authorList>
    </citation>
    <scope>NUCLEOTIDE SEQUENCE</scope>
</reference>
<dbReference type="InterPro" id="IPR018247">
    <property type="entry name" value="EF_Hand_1_Ca_BS"/>
</dbReference>
<sequence length="743" mass="81016">MPMAPDRPLEAFFAAARGAIAHLHLHLPVIHIPGSHSGSNPNSKEPEADCLLHLHVVVTNFFHKPLKSFARCFKPQRRGGKHSPPLRWDHSNGATPTPQQQLELLLCIAFDAFAHNLHLLEDACRQKGEEFGVATRQLQQFVVLRKIIDGKRADFDGFLSNLGFAKVGAPPPPARIMGGASPVPAPAPVSDQEDGAGIGDSDKEDGAGIGIGDGEVVDNASGTQQPAQRLPARLLNIPLSNVERLRSTLSAVSLTELIELVPQLVSRSSISADAHPDKKKLFSVQDFFRYAEIEGKRFFEELDRDSDGQVTLEDLEIAMRKRRLPRRYARELFRHTRSNFFSKSIGWKQFLSLMEQKEATILRAYTTLCLSKSGTLHKNQILTSLKGAGLPANEDNATAMLRYLNSDSEGSISYGHFRNFMLLLPSERLEDDPRNIWFEAATVVAVPPPIEISTGSVLKSALAGGLASALSTSLLHPIDSMKTRVQASTLSFPELISKLPQIGLQGLYRGSIPAILGQFSSHGLRTGIFEATKLVLINVAPTLPEIQVQSMASFCSTVLGTAVRIPCEVLKQRLQAGIFNNVGEAIVGTMRQDGPKGFFRGTGATLCREVPFYVAGMCLYAEAKKAAQHVLKRDLEAWETVAVGALSGGVAAIVTTPFDVMKTRMMTAPPGTPVSMQMIVFSILRNEGPLGLFKGAIPRFFWIAPLGAMNFAGYELAKKAMIEDESKSRESIEEKKTMVGSRG</sequence>
<comment type="subcellular location">
    <subcellularLocation>
        <location evidence="1">Mitochondrion inner membrane</location>
        <topology evidence="1">Multi-pass membrane protein</topology>
    </subcellularLocation>
</comment>
<reference evidence="12" key="1">
    <citation type="journal article" date="2019" name="BMC Genomics">
        <title>A new reference genome for Sorghum bicolor reveals high levels of sequence similarity between sweet and grain genotypes: implications for the genetics of sugar metabolism.</title>
        <authorList>
            <person name="Cooper E.A."/>
            <person name="Brenton Z.W."/>
            <person name="Flinn B.S."/>
            <person name="Jenkins J."/>
            <person name="Shu S."/>
            <person name="Flowers D."/>
            <person name="Luo F."/>
            <person name="Wang Y."/>
            <person name="Xia P."/>
            <person name="Barry K."/>
            <person name="Daum C."/>
            <person name="Lipzen A."/>
            <person name="Yoshinaga Y."/>
            <person name="Schmutz J."/>
            <person name="Saski C."/>
            <person name="Vermerris W."/>
            <person name="Kresovich S."/>
        </authorList>
    </citation>
    <scope>NUCLEOTIDE SEQUENCE</scope>
</reference>
<dbReference type="InterPro" id="IPR011992">
    <property type="entry name" value="EF-hand-dom_pair"/>
</dbReference>
<dbReference type="InterPro" id="IPR002067">
    <property type="entry name" value="MCP"/>
</dbReference>
<dbReference type="Gramene" id="EES16478">
    <property type="protein sequence ID" value="EES16478"/>
    <property type="gene ID" value="SORBI_3008G001900"/>
</dbReference>
<dbReference type="Gene3D" id="1.10.238.10">
    <property type="entry name" value="EF-hand"/>
    <property type="match status" value="1"/>
</dbReference>
<comment type="caution">
    <text evidence="12">The sequence shown here is derived from an EMBL/GenBank/DDBJ whole genome shotgun (WGS) entry which is preliminary data.</text>
</comment>
<feature type="region of interest" description="Disordered" evidence="10">
    <location>
        <begin position="76"/>
        <end position="95"/>
    </location>
</feature>
<accession>A0A921QCQ5</accession>
<keyword evidence="7" id="KW-1133">Transmembrane helix</keyword>
<dbReference type="Proteomes" id="UP000807115">
    <property type="component" value="Chromosome 8"/>
</dbReference>